<evidence type="ECO:0000256" key="14">
    <source>
        <dbReference type="SAM" id="Phobius"/>
    </source>
</evidence>
<comment type="pathway">
    <text evidence="3">Protein modification; protein ubiquitination.</text>
</comment>
<keyword evidence="17" id="KW-1185">Reference proteome</keyword>
<evidence type="ECO:0000259" key="15">
    <source>
        <dbReference type="PROSITE" id="PS51292"/>
    </source>
</evidence>
<feature type="transmembrane region" description="Helical" evidence="14">
    <location>
        <begin position="1862"/>
        <end position="1885"/>
    </location>
</feature>
<sequence length="2060" mass="234998">MSNPSRLIPNSSQSTSSSYSNHLKSTYQPIIKSIQPDLDPLPLCRVCLSDDPSLGPLFHPCRCTGSIAHVHEECLSTWLSRSKKLTCELCGYHFSFEKVYKPGSPIRPPLSTIFLQALKEILRLFLFITRTLLVAICWLAIVPWAVVRVSTAYWKAADWFAFGIISSNPLHQNSFQNSSSSINLNLNSTDHQIQSTSNQKFLHFLSKSQFNSTITIWLSNFIVSLNLDLNSIALDIFQGQLITCAIILSFVIVFLLREWIIQNTPPADVMRLAEDEIIQNHHQPPPQHQDLNQIHHHIPLQPDSTIQSHHQSNLSLHQPHQPHQASSNFLQLSPSSFNHPTQLIKLNSNSFATPRIISSQHLNQANSELLFHQTLATSFYLVFTSHPSDAPLLNALLESSHLLIPSDPRLKLLNILIKLAQSIVLHSSDVIPHSVQQFREYIASSSTSSANPSTSNHIYQELEFQWTNALLNDLKLLKQIQYTFKTQSSSLVFQSQAEVKRNILLYSLLSSYILMENRHRMGDFSLKGFKAISNSLESYQIYDALCLFLLPLLNFQSNQDTNPEISELQSDLHQIIQQFLSAQSIKNHQKNSSIYVAPIETLKKLITKILVKHNLIQTLISGSTFHRYVCSVAFNNNSFTNYRSQSTRFSFSNNSKINFSHDLIEGINQLMNLKKSQEIYVKSNKKSNLKHENSIHDLTFERKILMTGFYLLSSSESQNPIPILQNVNFINFLNHKAKEKDKEALLLKLWLTLVDNCTTLSNETLQRFRKHLLFQQTESSFESDELRHFKRLEIDWFSQLLTEPLIIKLIISNLNLIHSSAKFQDQINQILKSLILKLIYIFTLLATFLFQLDSQLQQQQIIQSSFHFLFDHDHNNLIKILKQDLIQLKQEFQFNYRSENSFKVSQMIHQLENLLKSLKSLNHYQTLNNHRDYCHDLKAFSLLIQKIKVEIVEILIHQRVLCTVIQDQKFVKVAHKMLHDPNLFFQYLLPSVSNLGQFKENEEDLNNSKIDKGKGKLIAGTINEDNDKIKELKTQDVFGYQAQSINQSLIPDQLENADLSIKSNDLVIPVNHPTLDPQISFADSILQTDHSLSLKSQVPPMDETNPSLPSSQPLVDQQLQVESQLVKKNSKPTENNETSLVENHVVEQAQDDVLPEPVPQPMARDGIRAIGNGLAEGLALDDLGANAVDDEMMAEDIDGILELIGMKGSLLMLAQNVGLMTILLSLSLLAFVHLPHMIGKITVFSRAHRLLTPPLKGLLILQRFVHRLLDYTSDYVRLRLLQSDQFTVLIERFWTLIGMEGKSAQGFPRLINQSFIKKSLELAIPLINQVRQYTPRLTYFRTLWYQSVEFVGDQLNSIAYGSKPMDRTLTVLLGYFELVLLSLLYLSSGLDQQRARFVSETIVKGMQQQILIAKVGIFIFVELVIFPFLCGLLLNLTTIPIFVNASIANRIELYSSAPYSATLITWLGGTCFMFTFAILVSTCRESLRAGVCWWIRDPSDDRFNPIREILERPAWNQIKKISASAVMYGAVIVFGLGSVVFGLIFFTGSLPLRIHADRPLSSSAFDLVAYQTLLPIFLAWFQPQKKLKESLQAISRYIARKLRLTCYLYGERCISEETTWEVVVYYVQGEIKPIGRLEKRSRLSPMRLFETYQFYWKSFDINSVGGVKSKIGVTRRRKPAGGSFARVPASDSVKVVPGRKMHIPVHADGTPIDPADAAIIEQQQAETRDEVGEMAGDQYTIVYLPPHFKARLTSYVVLMWIATVVVGWQMIGIPLLVGRLILDRVIMPYSREPHDVYAYAVGIVVCAMMMVLGEKALRGYRWFGGVNDEVTSPSDIGEEIGAKPGWWRLLVSKFKDTLELSFFVLGVGIILPILMSIVVELYILGPIKPKSPGLPTLYALESWTYGCIYLSIAARLIRIKPNWVSTAQDEVMTSWEEGKILVGIKHSNRMLIKPFMIRMALSIIIPSLVFGTMMVWVPDKRMKWIVKLIGFKELDRVETFYLVLKSIYPMILSWYSNYLTTKIFLRIFKNWLEKVRDEKYLEKQGLKNYDPTANQINLQK</sequence>
<dbReference type="SMART" id="SM00744">
    <property type="entry name" value="RINGv"/>
    <property type="match status" value="1"/>
</dbReference>
<feature type="domain" description="RING-CH-type" evidence="15">
    <location>
        <begin position="36"/>
        <end position="97"/>
    </location>
</feature>
<dbReference type="EC" id="2.3.2.27" evidence="4"/>
<evidence type="ECO:0000256" key="6">
    <source>
        <dbReference type="ARBA" id="ARBA00022692"/>
    </source>
</evidence>
<dbReference type="Pfam" id="PF12906">
    <property type="entry name" value="RINGv"/>
    <property type="match status" value="1"/>
</dbReference>
<dbReference type="InterPro" id="IPR011016">
    <property type="entry name" value="Znf_RING-CH"/>
</dbReference>
<dbReference type="OrthoDB" id="264354at2759"/>
<organism evidence="16 17">
    <name type="scientific">Austropuccinia psidii MF-1</name>
    <dbReference type="NCBI Taxonomy" id="1389203"/>
    <lineage>
        <taxon>Eukaryota</taxon>
        <taxon>Fungi</taxon>
        <taxon>Dikarya</taxon>
        <taxon>Basidiomycota</taxon>
        <taxon>Pucciniomycotina</taxon>
        <taxon>Pucciniomycetes</taxon>
        <taxon>Pucciniales</taxon>
        <taxon>Sphaerophragmiaceae</taxon>
        <taxon>Austropuccinia</taxon>
    </lineage>
</organism>
<evidence type="ECO:0000256" key="5">
    <source>
        <dbReference type="ARBA" id="ARBA00022679"/>
    </source>
</evidence>
<feature type="transmembrane region" description="Helical" evidence="14">
    <location>
        <begin position="1796"/>
        <end position="1813"/>
    </location>
</feature>
<dbReference type="Pfam" id="PF23113">
    <property type="entry name" value="MARCHF6_C"/>
    <property type="match status" value="1"/>
</dbReference>
<dbReference type="InterPro" id="IPR013083">
    <property type="entry name" value="Znf_RING/FYVE/PHD"/>
</dbReference>
<feature type="transmembrane region" description="Helical" evidence="14">
    <location>
        <begin position="1560"/>
        <end position="1581"/>
    </location>
</feature>
<dbReference type="CDD" id="cd16702">
    <property type="entry name" value="RING_CH-C4HC3_MARCH6"/>
    <property type="match status" value="1"/>
</dbReference>
<keyword evidence="5" id="KW-0808">Transferase</keyword>
<dbReference type="PANTHER" id="PTHR13145">
    <property type="entry name" value="SSM4 PROTEIN"/>
    <property type="match status" value="1"/>
</dbReference>
<evidence type="ECO:0000256" key="13">
    <source>
        <dbReference type="SAM" id="MobiDB-lite"/>
    </source>
</evidence>
<comment type="subcellular location">
    <subcellularLocation>
        <location evidence="2">Membrane</location>
        <topology evidence="2">Multi-pass membrane protein</topology>
    </subcellularLocation>
</comment>
<evidence type="ECO:0000313" key="17">
    <source>
        <dbReference type="Proteomes" id="UP000765509"/>
    </source>
</evidence>
<keyword evidence="8" id="KW-0863">Zinc-finger</keyword>
<keyword evidence="9" id="KW-0833">Ubl conjugation pathway</keyword>
<keyword evidence="10" id="KW-0862">Zinc</keyword>
<feature type="transmembrane region" description="Helical" evidence="14">
    <location>
        <begin position="241"/>
        <end position="260"/>
    </location>
</feature>
<evidence type="ECO:0000256" key="8">
    <source>
        <dbReference type="ARBA" id="ARBA00022771"/>
    </source>
</evidence>
<evidence type="ECO:0000256" key="3">
    <source>
        <dbReference type="ARBA" id="ARBA00004906"/>
    </source>
</evidence>
<feature type="transmembrane region" description="Helical" evidence="14">
    <location>
        <begin position="1897"/>
        <end position="1917"/>
    </location>
</feature>
<keyword evidence="7" id="KW-0479">Metal-binding</keyword>
<evidence type="ECO:0000313" key="16">
    <source>
        <dbReference type="EMBL" id="MBW0476332.1"/>
    </source>
</evidence>
<gene>
    <name evidence="16" type="ORF">O181_016047</name>
</gene>
<comment type="caution">
    <text evidence="16">The sequence shown here is derived from an EMBL/GenBank/DDBJ whole genome shotgun (WGS) entry which is preliminary data.</text>
</comment>
<feature type="transmembrane region" description="Helical" evidence="14">
    <location>
        <begin position="1372"/>
        <end position="1390"/>
    </location>
</feature>
<dbReference type="SUPFAM" id="SSF57850">
    <property type="entry name" value="RING/U-box"/>
    <property type="match status" value="1"/>
</dbReference>
<feature type="transmembrane region" description="Helical" evidence="14">
    <location>
        <begin position="2000"/>
        <end position="2019"/>
    </location>
</feature>
<comment type="catalytic activity">
    <reaction evidence="1">
        <text>S-ubiquitinyl-[E2 ubiquitin-conjugating enzyme]-L-cysteine + [acceptor protein]-L-lysine = [E2 ubiquitin-conjugating enzyme]-L-cysteine + N(6)-ubiquitinyl-[acceptor protein]-L-lysine.</text>
        <dbReference type="EC" id="2.3.2.27"/>
    </reaction>
</comment>
<dbReference type="GO" id="GO:0036503">
    <property type="term" value="P:ERAD pathway"/>
    <property type="evidence" value="ECO:0007669"/>
    <property type="project" value="TreeGrafter"/>
</dbReference>
<dbReference type="GO" id="GO:0061630">
    <property type="term" value="F:ubiquitin protein ligase activity"/>
    <property type="evidence" value="ECO:0007669"/>
    <property type="project" value="UniProtKB-EC"/>
</dbReference>
<keyword evidence="12 14" id="KW-0472">Membrane</keyword>
<feature type="compositionally biased region" description="Polar residues" evidence="13">
    <location>
        <begin position="1"/>
        <end position="10"/>
    </location>
</feature>
<feature type="transmembrane region" description="Helical" evidence="14">
    <location>
        <begin position="1755"/>
        <end position="1776"/>
    </location>
</feature>
<accession>A0A9Q3C389</accession>
<evidence type="ECO:0000256" key="7">
    <source>
        <dbReference type="ARBA" id="ARBA00022723"/>
    </source>
</evidence>
<evidence type="ECO:0000256" key="2">
    <source>
        <dbReference type="ARBA" id="ARBA00004141"/>
    </source>
</evidence>
<dbReference type="GO" id="GO:0008270">
    <property type="term" value="F:zinc ion binding"/>
    <property type="evidence" value="ECO:0007669"/>
    <property type="project" value="UniProtKB-KW"/>
</dbReference>
<name>A0A9Q3C389_9BASI</name>
<dbReference type="Gene3D" id="3.30.40.10">
    <property type="entry name" value="Zinc/RING finger domain, C3HC4 (zinc finger)"/>
    <property type="match status" value="1"/>
</dbReference>
<feature type="transmembrane region" description="Helical" evidence="14">
    <location>
        <begin position="124"/>
        <end position="146"/>
    </location>
</feature>
<evidence type="ECO:0000256" key="11">
    <source>
        <dbReference type="ARBA" id="ARBA00022989"/>
    </source>
</evidence>
<evidence type="ECO:0000256" key="4">
    <source>
        <dbReference type="ARBA" id="ARBA00012483"/>
    </source>
</evidence>
<dbReference type="InterPro" id="IPR056521">
    <property type="entry name" value="MARCHF6-like_C"/>
</dbReference>
<protein>
    <recommendedName>
        <fullName evidence="4">RING-type E3 ubiquitin transferase</fullName>
        <ecNumber evidence="4">2.3.2.27</ecNumber>
    </recommendedName>
</protein>
<proteinExistence type="predicted"/>
<evidence type="ECO:0000256" key="10">
    <source>
        <dbReference type="ARBA" id="ARBA00022833"/>
    </source>
</evidence>
<dbReference type="EMBL" id="AVOT02004429">
    <property type="protein sequence ID" value="MBW0476332.1"/>
    <property type="molecule type" value="Genomic_DNA"/>
</dbReference>
<evidence type="ECO:0000256" key="12">
    <source>
        <dbReference type="ARBA" id="ARBA00023136"/>
    </source>
</evidence>
<dbReference type="Proteomes" id="UP000765509">
    <property type="component" value="Unassembled WGS sequence"/>
</dbReference>
<feature type="transmembrane region" description="Helical" evidence="14">
    <location>
        <begin position="1411"/>
        <end position="1443"/>
    </location>
</feature>
<evidence type="ECO:0000256" key="9">
    <source>
        <dbReference type="ARBA" id="ARBA00022786"/>
    </source>
</evidence>
<feature type="compositionally biased region" description="Low complexity" evidence="13">
    <location>
        <begin position="11"/>
        <end position="20"/>
    </location>
</feature>
<dbReference type="GO" id="GO:0005789">
    <property type="term" value="C:endoplasmic reticulum membrane"/>
    <property type="evidence" value="ECO:0007669"/>
    <property type="project" value="TreeGrafter"/>
</dbReference>
<reference evidence="16" key="1">
    <citation type="submission" date="2021-03" db="EMBL/GenBank/DDBJ databases">
        <title>Draft genome sequence of rust myrtle Austropuccinia psidii MF-1, a brazilian biotype.</title>
        <authorList>
            <person name="Quecine M.C."/>
            <person name="Pachon D.M.R."/>
            <person name="Bonatelli M.L."/>
            <person name="Correr F.H."/>
            <person name="Franceschini L.M."/>
            <person name="Leite T.F."/>
            <person name="Margarido G.R.A."/>
            <person name="Almeida C.A."/>
            <person name="Ferrarezi J.A."/>
            <person name="Labate C.A."/>
        </authorList>
    </citation>
    <scope>NUCLEOTIDE SEQUENCE</scope>
    <source>
        <strain evidence="16">MF-1</strain>
    </source>
</reference>
<dbReference type="PROSITE" id="PS51292">
    <property type="entry name" value="ZF_RING_CH"/>
    <property type="match status" value="1"/>
</dbReference>
<keyword evidence="11 14" id="KW-1133">Transmembrane helix</keyword>
<feature type="transmembrane region" description="Helical" evidence="14">
    <location>
        <begin position="1525"/>
        <end position="1548"/>
    </location>
</feature>
<keyword evidence="6 14" id="KW-0812">Transmembrane</keyword>
<feature type="transmembrane region" description="Helical" evidence="14">
    <location>
        <begin position="1463"/>
        <end position="1480"/>
    </location>
</feature>
<dbReference type="PANTHER" id="PTHR13145:SF0">
    <property type="entry name" value="E3 UBIQUITIN-PROTEIN LIGASE MARCHF6"/>
    <property type="match status" value="1"/>
</dbReference>
<evidence type="ECO:0000256" key="1">
    <source>
        <dbReference type="ARBA" id="ARBA00000900"/>
    </source>
</evidence>
<feature type="transmembrane region" description="Helical" evidence="14">
    <location>
        <begin position="1955"/>
        <end position="1977"/>
    </location>
</feature>
<feature type="region of interest" description="Disordered" evidence="13">
    <location>
        <begin position="1"/>
        <end position="21"/>
    </location>
</feature>
<feature type="region of interest" description="Disordered" evidence="13">
    <location>
        <begin position="304"/>
        <end position="327"/>
    </location>
</feature>